<dbReference type="SUPFAM" id="SSF69336">
    <property type="entry name" value="Alpha subunit of glutamate synthase, C-terminal domain"/>
    <property type="match status" value="1"/>
</dbReference>
<dbReference type="InterPro" id="IPR017550">
    <property type="entry name" value="Formylmethanofuran_DH_suC"/>
</dbReference>
<comment type="caution">
    <text evidence="1">The sequence shown here is derived from an EMBL/GenBank/DDBJ whole genome shotgun (WGS) entry which is preliminary data.</text>
</comment>
<name>A0ABU9B5Q1_9BURK</name>
<organism evidence="1 2">
    <name type="scientific">Pseudaquabacterium rugosum</name>
    <dbReference type="NCBI Taxonomy" id="2984194"/>
    <lineage>
        <taxon>Bacteria</taxon>
        <taxon>Pseudomonadati</taxon>
        <taxon>Pseudomonadota</taxon>
        <taxon>Betaproteobacteria</taxon>
        <taxon>Burkholderiales</taxon>
        <taxon>Sphaerotilaceae</taxon>
        <taxon>Pseudaquabacterium</taxon>
    </lineage>
</organism>
<accession>A0ABU9B5Q1</accession>
<dbReference type="Gene3D" id="2.160.20.60">
    <property type="entry name" value="Glutamate synthase, alpha subunit, C-terminal domain"/>
    <property type="match status" value="2"/>
</dbReference>
<dbReference type="NCBIfam" id="TIGR03122">
    <property type="entry name" value="one_C_dehyd_C"/>
    <property type="match status" value="1"/>
</dbReference>
<dbReference type="PANTHER" id="PTHR39673">
    <property type="entry name" value="TUNGSTEN FORMYLMETHANOFURAN DEHYDROGENASE, SUBUNIT C (FWDC)"/>
    <property type="match status" value="1"/>
</dbReference>
<dbReference type="EMBL" id="JBBUTF010000003">
    <property type="protein sequence ID" value="MEK8025193.1"/>
    <property type="molecule type" value="Genomic_DNA"/>
</dbReference>
<dbReference type="GO" id="GO:0018493">
    <property type="term" value="F:formylmethanofuran dehydrogenase activity"/>
    <property type="evidence" value="ECO:0007669"/>
    <property type="project" value="UniProtKB-EC"/>
</dbReference>
<protein>
    <submittedName>
        <fullName evidence="1">Formylmethanofuran dehydrogenase subunit C</fullName>
        <ecNumber evidence="1">1.2.7.12</ecNumber>
    </submittedName>
</protein>
<dbReference type="RefSeq" id="WP_341372971.1">
    <property type="nucleotide sequence ID" value="NZ_JBBUTF010000003.1"/>
</dbReference>
<dbReference type="PANTHER" id="PTHR39673:SF5">
    <property type="entry name" value="TUNGSTEN-CONTAINING FORMYLMETHANOFURAN DEHYDROGENASE 2 SUBUNIT C"/>
    <property type="match status" value="1"/>
</dbReference>
<dbReference type="Proteomes" id="UP001368500">
    <property type="component" value="Unassembled WGS sequence"/>
</dbReference>
<sequence length="304" mass="30632">MSGFELTVRPDALAACALRPDLRGLRPTALAGLDAAAVAAWPIGLGRGRIALGELFEVRRSDTPAAAGADSGTGTGTAGDAPWLRLQGDPAALGRLDRVGWGLDAGTIEVDGPVGDQAGALMSGGRMVVRGRAGLQAGCQLAGGALEVIGDVGDFAASGLPGSLDGMRGGTFIVHGAAGARLADRMRRGTLIVLGDAGDWAASRLVAGTVVLCGGVGAHLAYGQRRGSLLLLGEAAADPAWSPSSTHVPAGADAPVAWQLLARDLQARHGALHPRLQGLAARRPRRWLGDLAADGRGEVITAPA</sequence>
<keyword evidence="1" id="KW-0560">Oxidoreductase</keyword>
<gene>
    <name evidence="1" type="ORF">AACH11_04360</name>
</gene>
<evidence type="ECO:0000313" key="2">
    <source>
        <dbReference type="Proteomes" id="UP001368500"/>
    </source>
</evidence>
<reference evidence="1 2" key="1">
    <citation type="submission" date="2024-04" db="EMBL/GenBank/DDBJ databases">
        <title>Novel species of the genus Ideonella isolated from streams.</title>
        <authorList>
            <person name="Lu H."/>
        </authorList>
    </citation>
    <scope>NUCLEOTIDE SEQUENCE [LARGE SCALE GENOMIC DNA]</scope>
    <source>
        <strain evidence="1 2">BYS139W</strain>
    </source>
</reference>
<keyword evidence="2" id="KW-1185">Reference proteome</keyword>
<evidence type="ECO:0000313" key="1">
    <source>
        <dbReference type="EMBL" id="MEK8025193.1"/>
    </source>
</evidence>
<proteinExistence type="predicted"/>
<dbReference type="EC" id="1.2.7.12" evidence="1"/>
<dbReference type="InterPro" id="IPR036485">
    <property type="entry name" value="Glu_synth_asu_C_sf"/>
</dbReference>